<dbReference type="Pfam" id="PF25266">
    <property type="entry name" value="DUF7865"/>
    <property type="match status" value="1"/>
</dbReference>
<organism evidence="3">
    <name type="scientific">Eucalyptus grandis</name>
    <name type="common">Flooded gum</name>
    <dbReference type="NCBI Taxonomy" id="71139"/>
    <lineage>
        <taxon>Eukaryota</taxon>
        <taxon>Viridiplantae</taxon>
        <taxon>Streptophyta</taxon>
        <taxon>Embryophyta</taxon>
        <taxon>Tracheophyta</taxon>
        <taxon>Spermatophyta</taxon>
        <taxon>Magnoliopsida</taxon>
        <taxon>eudicotyledons</taxon>
        <taxon>Gunneridae</taxon>
        <taxon>Pentapetalae</taxon>
        <taxon>rosids</taxon>
        <taxon>malvids</taxon>
        <taxon>Myrtales</taxon>
        <taxon>Myrtaceae</taxon>
        <taxon>Myrtoideae</taxon>
        <taxon>Eucalypteae</taxon>
        <taxon>Eucalyptus</taxon>
    </lineage>
</organism>
<feature type="transmembrane region" description="Helical" evidence="1">
    <location>
        <begin position="47"/>
        <end position="68"/>
    </location>
</feature>
<dbReference type="PANTHER" id="PTHR34274">
    <property type="entry name" value="TRANSMEMBRANE PROTEIN"/>
    <property type="match status" value="1"/>
</dbReference>
<dbReference type="EMBL" id="KK198757">
    <property type="protein sequence ID" value="KCW74576.1"/>
    <property type="molecule type" value="Genomic_DNA"/>
</dbReference>
<reference evidence="3" key="1">
    <citation type="submission" date="2013-07" db="EMBL/GenBank/DDBJ databases">
        <title>The genome of Eucalyptus grandis.</title>
        <authorList>
            <person name="Schmutz J."/>
            <person name="Hayes R."/>
            <person name="Myburg A."/>
            <person name="Tuskan G."/>
            <person name="Grattapaglia D."/>
            <person name="Rokhsar D.S."/>
        </authorList>
    </citation>
    <scope>NUCLEOTIDE SEQUENCE</scope>
    <source>
        <tissue evidence="3">Leaf extractions</tissue>
    </source>
</reference>
<feature type="transmembrane region" description="Helical" evidence="1">
    <location>
        <begin position="129"/>
        <end position="148"/>
    </location>
</feature>
<feature type="non-terminal residue" evidence="3">
    <location>
        <position position="1"/>
    </location>
</feature>
<sequence length="186" mass="20005">ASHSTAMHHAYITPSQTHHGHGPATPKSPSAPAAAAAAATATTASSAFTVICVLHSLIALFCGSLMMFHARAIYSLGHGTDAAERLLGSTPQDRLLISTSDSFAGLLLLAIGLLLLMVSNIKDREFQDFFAKGCTVLHVCVAVWRLSFERGVEDLAGDCLRQTVGDFLLALSWLLFVVYSWREKYD</sequence>
<gene>
    <name evidence="3" type="ORF">EUGRSUZ_E03293</name>
</gene>
<evidence type="ECO:0000313" key="3">
    <source>
        <dbReference type="EMBL" id="KCW74576.1"/>
    </source>
</evidence>
<feature type="transmembrane region" description="Helical" evidence="1">
    <location>
        <begin position="160"/>
        <end position="181"/>
    </location>
</feature>
<dbReference type="Gramene" id="KCW74576">
    <property type="protein sequence ID" value="KCW74576"/>
    <property type="gene ID" value="EUGRSUZ_E03293"/>
</dbReference>
<dbReference type="OMA" id="CYFERRV"/>
<feature type="domain" description="DUF7865" evidence="2">
    <location>
        <begin position="44"/>
        <end position="174"/>
    </location>
</feature>
<proteinExistence type="predicted"/>
<dbReference type="eggNOG" id="ENOG502RYEM">
    <property type="taxonomic scope" value="Eukaryota"/>
</dbReference>
<keyword evidence="1" id="KW-1133">Transmembrane helix</keyword>
<dbReference type="FunCoup" id="A0A059C8S2">
    <property type="interactions" value="253"/>
</dbReference>
<keyword evidence="1" id="KW-0472">Membrane</keyword>
<keyword evidence="1" id="KW-0812">Transmembrane</keyword>
<dbReference type="AlphaFoldDB" id="A0A059C8S2"/>
<accession>A0A059C8S2</accession>
<protein>
    <recommendedName>
        <fullName evidence="2">DUF7865 domain-containing protein</fullName>
    </recommendedName>
</protein>
<dbReference type="PANTHER" id="PTHR34274:SF7">
    <property type="entry name" value="TRANSMEMBRANE PROTEIN"/>
    <property type="match status" value="1"/>
</dbReference>
<dbReference type="STRING" id="71139.A0A059C8S2"/>
<dbReference type="InterPro" id="IPR057187">
    <property type="entry name" value="DUF7865"/>
</dbReference>
<feature type="transmembrane region" description="Helical" evidence="1">
    <location>
        <begin position="95"/>
        <end position="117"/>
    </location>
</feature>
<evidence type="ECO:0000259" key="2">
    <source>
        <dbReference type="Pfam" id="PF25266"/>
    </source>
</evidence>
<evidence type="ECO:0000256" key="1">
    <source>
        <dbReference type="SAM" id="Phobius"/>
    </source>
</evidence>
<dbReference type="InParanoid" id="A0A059C8S2"/>
<name>A0A059C8S2_EUCGR</name>